<evidence type="ECO:0000313" key="4">
    <source>
        <dbReference type="RefSeq" id="XP_024879701.1"/>
    </source>
</evidence>
<gene>
    <name evidence="3 4" type="primary">LOC112459685</name>
</gene>
<dbReference type="GO" id="GO:0005737">
    <property type="term" value="C:cytoplasm"/>
    <property type="evidence" value="ECO:0007669"/>
    <property type="project" value="TreeGrafter"/>
</dbReference>
<dbReference type="PANTHER" id="PTHR11215:SF1">
    <property type="entry name" value="MYG1 EXONUCLEASE"/>
    <property type="match status" value="1"/>
</dbReference>
<evidence type="ECO:0000313" key="2">
    <source>
        <dbReference type="Proteomes" id="UP000504618"/>
    </source>
</evidence>
<proteinExistence type="inferred from homology"/>
<keyword evidence="2" id="KW-1185">Reference proteome</keyword>
<dbReference type="PROSITE" id="PS51257">
    <property type="entry name" value="PROKAR_LIPOPROTEIN"/>
    <property type="match status" value="1"/>
</dbReference>
<accession>A0A6J1QG95</accession>
<dbReference type="Proteomes" id="UP000504618">
    <property type="component" value="Unplaced"/>
</dbReference>
<dbReference type="GeneID" id="112459685"/>
<protein>
    <submittedName>
        <fullName evidence="3 4">UPF0160 protein MYG1, mitochondrial-like</fullName>
    </submittedName>
</protein>
<dbReference type="RefSeq" id="XP_024879700.1">
    <property type="nucleotide sequence ID" value="XM_025023932.1"/>
</dbReference>
<evidence type="ECO:0000313" key="3">
    <source>
        <dbReference type="RefSeq" id="XP_024879700.1"/>
    </source>
</evidence>
<evidence type="ECO:0000256" key="1">
    <source>
        <dbReference type="ARBA" id="ARBA00010105"/>
    </source>
</evidence>
<dbReference type="Pfam" id="PF03690">
    <property type="entry name" value="MYG1_exonuc"/>
    <property type="match status" value="1"/>
</dbReference>
<dbReference type="PANTHER" id="PTHR11215">
    <property type="entry name" value="METAL DEPENDENT HYDROLASE - RELATED"/>
    <property type="match status" value="1"/>
</dbReference>
<sequence>MSKKSTVRIGTQDGSFYCSGVFACALLKLLPQYKDASIVRSRNPSVLDACDIVVNVGGEYDPSRHRYDSRMKEFQESLSTIMKNPGYNWTEKLSSAGLIYCHFGHEILRSVLPDITEDRVIDEIFKITYDTLIKEIDAIANGVPMYRSVTDLSSRVSRLSPQWYSHLHHGYNQDVNIERKFEKAMALVREEFLEIVRGTKNILLPTRKIMRRAVESRFEIDSSGEIITMSQPLSCKEYLFHLEKEMNVSPSIKYVIFEVRPYYWIECMPVELNSSEYRMLLPEAWGGLSNDTLVEACGIEGAIHVVSGRSVGGHKNKEGAMAMARKALKIGKTMQDENRATTKIIIKNDDV</sequence>
<dbReference type="RefSeq" id="XP_024879701.1">
    <property type="nucleotide sequence ID" value="XM_025023933.1"/>
</dbReference>
<comment type="similarity">
    <text evidence="1">Belongs to the MYG1 family.</text>
</comment>
<dbReference type="InterPro" id="IPR003226">
    <property type="entry name" value="MYG1_exonuclease"/>
</dbReference>
<dbReference type="OrthoDB" id="10265310at2759"/>
<name>A0A6J1QG95_9HYME</name>
<reference evidence="3 4" key="1">
    <citation type="submission" date="2025-04" db="UniProtKB">
        <authorList>
            <consortium name="RefSeq"/>
        </authorList>
    </citation>
    <scope>IDENTIFICATION</scope>
    <source>
        <tissue evidence="3 4">Whole body</tissue>
    </source>
</reference>
<dbReference type="GO" id="GO:0005634">
    <property type="term" value="C:nucleus"/>
    <property type="evidence" value="ECO:0007669"/>
    <property type="project" value="TreeGrafter"/>
</dbReference>
<dbReference type="AlphaFoldDB" id="A0A6J1QG95"/>
<organism evidence="2 3">
    <name type="scientific">Temnothorax curvispinosus</name>
    <dbReference type="NCBI Taxonomy" id="300111"/>
    <lineage>
        <taxon>Eukaryota</taxon>
        <taxon>Metazoa</taxon>
        <taxon>Ecdysozoa</taxon>
        <taxon>Arthropoda</taxon>
        <taxon>Hexapoda</taxon>
        <taxon>Insecta</taxon>
        <taxon>Pterygota</taxon>
        <taxon>Neoptera</taxon>
        <taxon>Endopterygota</taxon>
        <taxon>Hymenoptera</taxon>
        <taxon>Apocrita</taxon>
        <taxon>Aculeata</taxon>
        <taxon>Formicoidea</taxon>
        <taxon>Formicidae</taxon>
        <taxon>Myrmicinae</taxon>
        <taxon>Temnothorax</taxon>
    </lineage>
</organism>